<proteinExistence type="predicted"/>
<dbReference type="EMBL" id="JASCZI010121069">
    <property type="protein sequence ID" value="MED6159434.1"/>
    <property type="molecule type" value="Genomic_DNA"/>
</dbReference>
<evidence type="ECO:0000313" key="2">
    <source>
        <dbReference type="Proteomes" id="UP001341840"/>
    </source>
</evidence>
<reference evidence="1 2" key="1">
    <citation type="journal article" date="2023" name="Plants (Basel)">
        <title>Bridging the Gap: Combining Genomics and Transcriptomics Approaches to Understand Stylosanthes scabra, an Orphan Legume from the Brazilian Caatinga.</title>
        <authorList>
            <person name="Ferreira-Neto J.R.C."/>
            <person name="da Silva M.D."/>
            <person name="Binneck E."/>
            <person name="de Melo N.F."/>
            <person name="da Silva R.H."/>
            <person name="de Melo A.L.T.M."/>
            <person name="Pandolfi V."/>
            <person name="Bustamante F.O."/>
            <person name="Brasileiro-Vidal A.C."/>
            <person name="Benko-Iseppon A.M."/>
        </authorList>
    </citation>
    <scope>NUCLEOTIDE SEQUENCE [LARGE SCALE GENOMIC DNA]</scope>
    <source>
        <tissue evidence="1">Leaves</tissue>
    </source>
</reference>
<protein>
    <recommendedName>
        <fullName evidence="3">DUF223 domain-containing protein</fullName>
    </recommendedName>
</protein>
<dbReference type="Gene3D" id="2.40.50.140">
    <property type="entry name" value="Nucleic acid-binding proteins"/>
    <property type="match status" value="1"/>
</dbReference>
<keyword evidence="2" id="KW-1185">Reference proteome</keyword>
<dbReference type="Proteomes" id="UP001341840">
    <property type="component" value="Unassembled WGS sequence"/>
</dbReference>
<organism evidence="1 2">
    <name type="scientific">Stylosanthes scabra</name>
    <dbReference type="NCBI Taxonomy" id="79078"/>
    <lineage>
        <taxon>Eukaryota</taxon>
        <taxon>Viridiplantae</taxon>
        <taxon>Streptophyta</taxon>
        <taxon>Embryophyta</taxon>
        <taxon>Tracheophyta</taxon>
        <taxon>Spermatophyta</taxon>
        <taxon>Magnoliopsida</taxon>
        <taxon>eudicotyledons</taxon>
        <taxon>Gunneridae</taxon>
        <taxon>Pentapetalae</taxon>
        <taxon>rosids</taxon>
        <taxon>fabids</taxon>
        <taxon>Fabales</taxon>
        <taxon>Fabaceae</taxon>
        <taxon>Papilionoideae</taxon>
        <taxon>50 kb inversion clade</taxon>
        <taxon>dalbergioids sensu lato</taxon>
        <taxon>Dalbergieae</taxon>
        <taxon>Pterocarpus clade</taxon>
        <taxon>Stylosanthes</taxon>
    </lineage>
</organism>
<accession>A0ABU6UEZ1</accession>
<evidence type="ECO:0008006" key="3">
    <source>
        <dbReference type="Google" id="ProtNLM"/>
    </source>
</evidence>
<comment type="caution">
    <text evidence="1">The sequence shown here is derived from an EMBL/GenBank/DDBJ whole genome shotgun (WGS) entry which is preliminary data.</text>
</comment>
<gene>
    <name evidence="1" type="ORF">PIB30_042359</name>
</gene>
<name>A0ABU6UEZ1_9FABA</name>
<dbReference type="InterPro" id="IPR012340">
    <property type="entry name" value="NA-bd_OB-fold"/>
</dbReference>
<sequence>MAKKAATSGVNVLVDRVADVHAKKLGWNLVVGIIRLYDFPNPWGGPESYNINMILEDQWVEVLATDRQNHLVDCIGHVVGKEDPKELVTKTWQKPTLMALYIEDLERNKMRCTLFEKLVGKVVPLLLNEDVGPLILVAQFFKPSVYLNEGYIQNTPHVS</sequence>
<evidence type="ECO:0000313" key="1">
    <source>
        <dbReference type="EMBL" id="MED6159434.1"/>
    </source>
</evidence>